<organism evidence="9 10">
    <name type="scientific">Hankyongella ginsenosidimutans</name>
    <dbReference type="NCBI Taxonomy" id="1763828"/>
    <lineage>
        <taxon>Bacteria</taxon>
        <taxon>Pseudomonadati</taxon>
        <taxon>Pseudomonadota</taxon>
        <taxon>Alphaproteobacteria</taxon>
        <taxon>Sphingomonadales</taxon>
        <taxon>Sphingomonadaceae</taxon>
        <taxon>Hankyongella</taxon>
    </lineage>
</organism>
<dbReference type="InterPro" id="IPR015892">
    <property type="entry name" value="Carbonic_anhydrase_CS"/>
</dbReference>
<accession>A0A4D7CC95</accession>
<evidence type="ECO:0000256" key="4">
    <source>
        <dbReference type="ARBA" id="ARBA00022833"/>
    </source>
</evidence>
<dbReference type="RefSeq" id="WP_222872909.1">
    <property type="nucleotide sequence ID" value="NZ_CP039704.1"/>
</dbReference>
<dbReference type="Gene3D" id="3.40.1050.10">
    <property type="entry name" value="Carbonic anhydrase"/>
    <property type="match status" value="1"/>
</dbReference>
<evidence type="ECO:0000256" key="7">
    <source>
        <dbReference type="PIRSR" id="PIRSR601765-1"/>
    </source>
</evidence>
<dbReference type="CDD" id="cd00884">
    <property type="entry name" value="beta_CA_cladeB"/>
    <property type="match status" value="1"/>
</dbReference>
<reference evidence="10" key="1">
    <citation type="submission" date="2019-04" db="EMBL/GenBank/DDBJ databases">
        <title>Complete genome sequence of Sphingomonas sp. W1-2-3.</title>
        <authorList>
            <person name="Im W.T."/>
        </authorList>
    </citation>
    <scope>NUCLEOTIDE SEQUENCE [LARGE SCALE GENOMIC DNA]</scope>
    <source>
        <strain evidence="10">W1-2-3</strain>
    </source>
</reference>
<dbReference type="PROSITE" id="PS00705">
    <property type="entry name" value="PROK_CO2_ANHYDRASE_2"/>
    <property type="match status" value="1"/>
</dbReference>
<name>A0A4D7CC95_9SPHN</name>
<feature type="binding site" evidence="7">
    <location>
        <position position="43"/>
    </location>
    <ligand>
        <name>Zn(2+)</name>
        <dbReference type="ChEBI" id="CHEBI:29105"/>
    </ligand>
</feature>
<evidence type="ECO:0000256" key="1">
    <source>
        <dbReference type="ARBA" id="ARBA00006217"/>
    </source>
</evidence>
<dbReference type="Proteomes" id="UP000298714">
    <property type="component" value="Chromosome"/>
</dbReference>
<dbReference type="GO" id="GO:0015976">
    <property type="term" value="P:carbon utilization"/>
    <property type="evidence" value="ECO:0007669"/>
    <property type="project" value="InterPro"/>
</dbReference>
<dbReference type="InterPro" id="IPR045066">
    <property type="entry name" value="Beta_CA_cladeB"/>
</dbReference>
<evidence type="ECO:0000256" key="5">
    <source>
        <dbReference type="ARBA" id="ARBA00023239"/>
    </source>
</evidence>
<gene>
    <name evidence="9" type="ORF">E6W36_12655</name>
</gene>
<evidence type="ECO:0000256" key="8">
    <source>
        <dbReference type="RuleBase" id="RU003956"/>
    </source>
</evidence>
<evidence type="ECO:0000256" key="6">
    <source>
        <dbReference type="ARBA" id="ARBA00048348"/>
    </source>
</evidence>
<dbReference type="AlphaFoldDB" id="A0A4D7CC95"/>
<dbReference type="InterPro" id="IPR036874">
    <property type="entry name" value="Carbonic_anhydrase_sf"/>
</dbReference>
<comment type="function">
    <text evidence="8">Reversible hydration of carbon dioxide.</text>
</comment>
<protein>
    <recommendedName>
        <fullName evidence="2 8">Carbonic anhydrase</fullName>
        <ecNumber evidence="2 8">4.2.1.1</ecNumber>
    </recommendedName>
    <alternativeName>
        <fullName evidence="8">Carbonate dehydratase</fullName>
    </alternativeName>
</protein>
<feature type="binding site" evidence="7">
    <location>
        <position position="108"/>
    </location>
    <ligand>
        <name>Zn(2+)</name>
        <dbReference type="ChEBI" id="CHEBI:29105"/>
    </ligand>
</feature>
<evidence type="ECO:0000256" key="2">
    <source>
        <dbReference type="ARBA" id="ARBA00012925"/>
    </source>
</evidence>
<sequence>MSDFNMLLDGYRRFRSDTYNRQRARYDALSHIGQSPGIMVIACCDSRVDPTVIFDAEPGQIFVVRNVANLVPSFQAQGNHFGSTSAALEFAVLGLKVEHIVVLGHAQCGGIHAAIEGDFDEDSAEPGRFNYIGRWMSLIRPTRDKVMAAYRIMPDMDPQRALEQAAIRQSLENLRSFPFVDAAIRAGSLALHGAYFGIADGILHILSGDMERFEPVTLDWEHPTEQPEA</sequence>
<evidence type="ECO:0000313" key="9">
    <source>
        <dbReference type="EMBL" id="QCI80052.1"/>
    </source>
</evidence>
<keyword evidence="10" id="KW-1185">Reference proteome</keyword>
<dbReference type="SMART" id="SM00947">
    <property type="entry name" value="Pro_CA"/>
    <property type="match status" value="1"/>
</dbReference>
<evidence type="ECO:0000256" key="3">
    <source>
        <dbReference type="ARBA" id="ARBA00022723"/>
    </source>
</evidence>
<dbReference type="KEGG" id="hgn:E6W36_12655"/>
<dbReference type="Pfam" id="PF00484">
    <property type="entry name" value="Pro_CA"/>
    <property type="match status" value="1"/>
</dbReference>
<dbReference type="SUPFAM" id="SSF53056">
    <property type="entry name" value="beta-carbonic anhydrase, cab"/>
    <property type="match status" value="1"/>
</dbReference>
<keyword evidence="4 7" id="KW-0862">Zinc</keyword>
<dbReference type="InterPro" id="IPR001765">
    <property type="entry name" value="Carbonic_anhydrase"/>
</dbReference>
<feature type="binding site" evidence="7">
    <location>
        <position position="45"/>
    </location>
    <ligand>
        <name>Zn(2+)</name>
        <dbReference type="ChEBI" id="CHEBI:29105"/>
    </ligand>
</feature>
<comment type="similarity">
    <text evidence="1 8">Belongs to the beta-class carbonic anhydrase family.</text>
</comment>
<dbReference type="PANTHER" id="PTHR11002:SF76">
    <property type="entry name" value="CARBONIC ANHYDRASE"/>
    <property type="match status" value="1"/>
</dbReference>
<dbReference type="GO" id="GO:0004089">
    <property type="term" value="F:carbonate dehydratase activity"/>
    <property type="evidence" value="ECO:0007669"/>
    <property type="project" value="UniProtKB-UniRule"/>
</dbReference>
<comment type="catalytic activity">
    <reaction evidence="6 8">
        <text>hydrogencarbonate + H(+) = CO2 + H2O</text>
        <dbReference type="Rhea" id="RHEA:10748"/>
        <dbReference type="ChEBI" id="CHEBI:15377"/>
        <dbReference type="ChEBI" id="CHEBI:15378"/>
        <dbReference type="ChEBI" id="CHEBI:16526"/>
        <dbReference type="ChEBI" id="CHEBI:17544"/>
        <dbReference type="EC" id="4.2.1.1"/>
    </reaction>
</comment>
<dbReference type="EC" id="4.2.1.1" evidence="2 8"/>
<dbReference type="GO" id="GO:0008270">
    <property type="term" value="F:zinc ion binding"/>
    <property type="evidence" value="ECO:0007669"/>
    <property type="project" value="UniProtKB-UniRule"/>
</dbReference>
<feature type="binding site" evidence="7">
    <location>
        <position position="105"/>
    </location>
    <ligand>
        <name>Zn(2+)</name>
        <dbReference type="ChEBI" id="CHEBI:29105"/>
    </ligand>
</feature>
<dbReference type="EMBL" id="CP039704">
    <property type="protein sequence ID" value="QCI80052.1"/>
    <property type="molecule type" value="Genomic_DNA"/>
</dbReference>
<evidence type="ECO:0000313" key="10">
    <source>
        <dbReference type="Proteomes" id="UP000298714"/>
    </source>
</evidence>
<keyword evidence="5 8" id="KW-0456">Lyase</keyword>
<proteinExistence type="inferred from homology"/>
<dbReference type="PANTHER" id="PTHR11002">
    <property type="entry name" value="CARBONIC ANHYDRASE"/>
    <property type="match status" value="1"/>
</dbReference>
<keyword evidence="3 7" id="KW-0479">Metal-binding</keyword>
<comment type="cofactor">
    <cofactor evidence="7">
        <name>Zn(2+)</name>
        <dbReference type="ChEBI" id="CHEBI:29105"/>
    </cofactor>
    <text evidence="7">Binds 1 zinc ion per subunit.</text>
</comment>